<protein>
    <recommendedName>
        <fullName evidence="2">Antitoxin component of toxin-antitoxin stability system, DNA-binding transcriptional repressor</fullName>
    </recommendedName>
</protein>
<organism evidence="1">
    <name type="scientific">Candidatus Kentrum sp. FW</name>
    <dbReference type="NCBI Taxonomy" id="2126338"/>
    <lineage>
        <taxon>Bacteria</taxon>
        <taxon>Pseudomonadati</taxon>
        <taxon>Pseudomonadota</taxon>
        <taxon>Gammaproteobacteria</taxon>
        <taxon>Candidatus Kentrum</taxon>
    </lineage>
</organism>
<reference evidence="1" key="1">
    <citation type="submission" date="2019-02" db="EMBL/GenBank/DDBJ databases">
        <authorList>
            <person name="Gruber-Vodicka R. H."/>
            <person name="Seah K. B. B."/>
        </authorList>
    </citation>
    <scope>NUCLEOTIDE SEQUENCE</scope>
    <source>
        <strain evidence="1">BECK_BZ131</strain>
    </source>
</reference>
<gene>
    <name evidence="1" type="ORF">BECKFW1821C_GA0114237_102318</name>
</gene>
<accession>A0A450TQX0</accession>
<name>A0A450TQX0_9GAMM</name>
<dbReference type="AlphaFoldDB" id="A0A450TQX0"/>
<sequence>MEEIQFSDLEKNLNGIIKSVCNSDKSVLIADQGKFLVKITPVFSPVEDSWLGCMGAKGKIVGDIISPAEDSNVWEALAQ</sequence>
<proteinExistence type="predicted"/>
<evidence type="ECO:0008006" key="2">
    <source>
        <dbReference type="Google" id="ProtNLM"/>
    </source>
</evidence>
<dbReference type="EMBL" id="CAADFE010000023">
    <property type="protein sequence ID" value="VFJ70472.1"/>
    <property type="molecule type" value="Genomic_DNA"/>
</dbReference>
<evidence type="ECO:0000313" key="1">
    <source>
        <dbReference type="EMBL" id="VFJ70472.1"/>
    </source>
</evidence>